<proteinExistence type="predicted"/>
<dbReference type="RefSeq" id="WP_382382140.1">
    <property type="nucleotide sequence ID" value="NZ_JBHMEZ010000003.1"/>
</dbReference>
<dbReference type="EMBL" id="JBHMEZ010000003">
    <property type="protein sequence ID" value="MFB9052972.1"/>
    <property type="molecule type" value="Genomic_DNA"/>
</dbReference>
<dbReference type="Proteomes" id="UP001589605">
    <property type="component" value="Unassembled WGS sequence"/>
</dbReference>
<sequence length="131" mass="15412">MKTLIQKLKLHKHNEILVLNEPEEFSALVGHLDCNVLGSLLKTSSVSCALLFITSKKELIDQMLTLFPKLTDDSMLWIAYPNKTSKSYIIELYNDEAWDEIMDYRLQPIRQIELNSNWNALRFRKIEYIKH</sequence>
<evidence type="ECO:0008006" key="3">
    <source>
        <dbReference type="Google" id="ProtNLM"/>
    </source>
</evidence>
<accession>A0ABV5F0M3</accession>
<reference evidence="1 2" key="1">
    <citation type="submission" date="2024-09" db="EMBL/GenBank/DDBJ databases">
        <authorList>
            <person name="Sun Q."/>
            <person name="Mori K."/>
        </authorList>
    </citation>
    <scope>NUCLEOTIDE SEQUENCE [LARGE SCALE GENOMIC DNA]</scope>
    <source>
        <strain evidence="1 2">CECT 8286</strain>
    </source>
</reference>
<comment type="caution">
    <text evidence="1">The sequence shown here is derived from an EMBL/GenBank/DDBJ whole genome shotgun (WGS) entry which is preliminary data.</text>
</comment>
<keyword evidence="2" id="KW-1185">Reference proteome</keyword>
<organism evidence="1 2">
    <name type="scientific">Formosa undariae</name>
    <dbReference type="NCBI Taxonomy" id="1325436"/>
    <lineage>
        <taxon>Bacteria</taxon>
        <taxon>Pseudomonadati</taxon>
        <taxon>Bacteroidota</taxon>
        <taxon>Flavobacteriia</taxon>
        <taxon>Flavobacteriales</taxon>
        <taxon>Flavobacteriaceae</taxon>
        <taxon>Formosa</taxon>
    </lineage>
</organism>
<evidence type="ECO:0000313" key="1">
    <source>
        <dbReference type="EMBL" id="MFB9052972.1"/>
    </source>
</evidence>
<gene>
    <name evidence="1" type="ORF">ACFFVB_07745</name>
</gene>
<name>A0ABV5F0M3_9FLAO</name>
<evidence type="ECO:0000313" key="2">
    <source>
        <dbReference type="Proteomes" id="UP001589605"/>
    </source>
</evidence>
<protein>
    <recommendedName>
        <fullName evidence="3">DUF4123 domain-containing protein</fullName>
    </recommendedName>
</protein>